<feature type="region of interest" description="Disordered" evidence="3">
    <location>
        <begin position="797"/>
        <end position="873"/>
    </location>
</feature>
<dbReference type="OrthoDB" id="193499at2759"/>
<dbReference type="SMART" id="SM00360">
    <property type="entry name" value="RRM"/>
    <property type="match status" value="1"/>
</dbReference>
<feature type="region of interest" description="Disordered" evidence="3">
    <location>
        <begin position="141"/>
        <end position="162"/>
    </location>
</feature>
<organism evidence="5 6">
    <name type="scientific">Penicillium alfredii</name>
    <dbReference type="NCBI Taxonomy" id="1506179"/>
    <lineage>
        <taxon>Eukaryota</taxon>
        <taxon>Fungi</taxon>
        <taxon>Dikarya</taxon>
        <taxon>Ascomycota</taxon>
        <taxon>Pezizomycotina</taxon>
        <taxon>Eurotiomycetes</taxon>
        <taxon>Eurotiomycetidae</taxon>
        <taxon>Eurotiales</taxon>
        <taxon>Aspergillaceae</taxon>
        <taxon>Penicillium</taxon>
    </lineage>
</organism>
<feature type="compositionally biased region" description="Low complexity" evidence="3">
    <location>
        <begin position="324"/>
        <end position="337"/>
    </location>
</feature>
<protein>
    <recommendedName>
        <fullName evidence="4">RRM domain-containing protein</fullName>
    </recommendedName>
</protein>
<dbReference type="PANTHER" id="PTHR48027">
    <property type="entry name" value="HETEROGENEOUS NUCLEAR RIBONUCLEOPROTEIN 87F-RELATED"/>
    <property type="match status" value="1"/>
</dbReference>
<feature type="compositionally biased region" description="Low complexity" evidence="3">
    <location>
        <begin position="629"/>
        <end position="652"/>
    </location>
</feature>
<feature type="region of interest" description="Disordered" evidence="3">
    <location>
        <begin position="628"/>
        <end position="737"/>
    </location>
</feature>
<feature type="compositionally biased region" description="Polar residues" evidence="3">
    <location>
        <begin position="530"/>
        <end position="544"/>
    </location>
</feature>
<keyword evidence="1 2" id="KW-0694">RNA-binding</keyword>
<comment type="caution">
    <text evidence="5">The sequence shown here is derived from an EMBL/GenBank/DDBJ whole genome shotgun (WGS) entry which is preliminary data.</text>
</comment>
<feature type="compositionally biased region" description="Basic and acidic residues" evidence="3">
    <location>
        <begin position="1"/>
        <end position="14"/>
    </location>
</feature>
<dbReference type="GO" id="GO:0003723">
    <property type="term" value="F:RNA binding"/>
    <property type="evidence" value="ECO:0007669"/>
    <property type="project" value="UniProtKB-UniRule"/>
</dbReference>
<reference evidence="5" key="2">
    <citation type="journal article" date="2023" name="IMA Fungus">
        <title>Comparative genomic study of the Penicillium genus elucidates a diverse pangenome and 15 lateral gene transfer events.</title>
        <authorList>
            <person name="Petersen C."/>
            <person name="Sorensen T."/>
            <person name="Nielsen M.R."/>
            <person name="Sondergaard T.E."/>
            <person name="Sorensen J.L."/>
            <person name="Fitzpatrick D.A."/>
            <person name="Frisvad J.C."/>
            <person name="Nielsen K.L."/>
        </authorList>
    </citation>
    <scope>NUCLEOTIDE SEQUENCE</scope>
    <source>
        <strain evidence="5">IBT 34128</strain>
    </source>
</reference>
<dbReference type="Gene3D" id="3.30.70.330">
    <property type="match status" value="1"/>
</dbReference>
<dbReference type="EMBL" id="JAPMSZ010000007">
    <property type="protein sequence ID" value="KAJ5095589.1"/>
    <property type="molecule type" value="Genomic_DNA"/>
</dbReference>
<dbReference type="PROSITE" id="PS50102">
    <property type="entry name" value="RRM"/>
    <property type="match status" value="1"/>
</dbReference>
<dbReference type="RefSeq" id="XP_056511140.1">
    <property type="nucleotide sequence ID" value="XM_056655527.1"/>
</dbReference>
<reference evidence="5" key="1">
    <citation type="submission" date="2022-11" db="EMBL/GenBank/DDBJ databases">
        <authorList>
            <person name="Petersen C."/>
        </authorList>
    </citation>
    <scope>NUCLEOTIDE SEQUENCE</scope>
    <source>
        <strain evidence="5">IBT 34128</strain>
    </source>
</reference>
<dbReference type="SUPFAM" id="SSF54928">
    <property type="entry name" value="RNA-binding domain, RBD"/>
    <property type="match status" value="1"/>
</dbReference>
<feature type="compositionally biased region" description="Polar residues" evidence="3">
    <location>
        <begin position="653"/>
        <end position="718"/>
    </location>
</feature>
<evidence type="ECO:0000256" key="1">
    <source>
        <dbReference type="ARBA" id="ARBA00022884"/>
    </source>
</evidence>
<feature type="compositionally biased region" description="Pro residues" evidence="3">
    <location>
        <begin position="479"/>
        <end position="489"/>
    </location>
</feature>
<proteinExistence type="predicted"/>
<evidence type="ECO:0000256" key="3">
    <source>
        <dbReference type="SAM" id="MobiDB-lite"/>
    </source>
</evidence>
<evidence type="ECO:0000259" key="4">
    <source>
        <dbReference type="PROSITE" id="PS50102"/>
    </source>
</evidence>
<feature type="compositionally biased region" description="Polar residues" evidence="3">
    <location>
        <begin position="757"/>
        <end position="769"/>
    </location>
</feature>
<dbReference type="AlphaFoldDB" id="A0A9W9F8M1"/>
<feature type="region of interest" description="Disordered" evidence="3">
    <location>
        <begin position="751"/>
        <end position="775"/>
    </location>
</feature>
<feature type="region of interest" description="Disordered" evidence="3">
    <location>
        <begin position="1"/>
        <end position="25"/>
    </location>
</feature>
<dbReference type="GeneID" id="81394695"/>
<sequence length="1028" mass="110279">MLQPFEIRDLHGPEKPSASRPVPRRGLVQISAADYDDLAVNHPRARLTYVDVDEEDDEGDTITVGSSLELSQRLDEPVDAGTRLGSIDLSLDEPAPMHIFDIRRSNSVTELWKRFEYGEKTPHLDDLKNSDPGAATKFAVDTKEEDGPAPANVSATAAPGDDSQPLLAAFEAELAGILDAAEPSEHRAPRPESPPVVEPSMRTPHPIEALAAQVLHHLVNGASLVQSELSSRLPELQRQLHHVQRSVPENVGMSLQTLLATLEAHIRTALHNLPDNGRQFAEEAINAGRPVAENAADNFRVMASELNEVGRTLFAAFESEFGRSASSGSATASSGPNTSPPGPAPEVTTSNNGPAASGMGEAPTVAVPARENEPKASDQLKLPNPEPSTQHPMSSSSENAGQSAQSQTHPSNNLGASGHSGFPYNFPYHRPHYIHSHPSQPPFASACPQPMPRWAPPPSWTPFQPYPPPSYPNTFQAYRPPPPPPPPSFDPSALFGWPHLAPGRRFHASRHPTNPSSRNTNEASAAPTANAPSRNTNTQTGSSANKTLFIGNVGFNVTEKMIQEVFASKGFIVKVDLPLDAASGKHAGFGYLHFPSIHPAMAAMEALQGAHIDGHSINIEFSDHSPIESIQTSQSSQNNGSSSVGGTQQSISLNGSDKTGIATTRQGPTPGNQSSSISAGAEQPSSNGHISQQEHSSSNGRRKSVTFQEPNSTATTTKVEGRDASVKPGNAQTGSTALLDSITDDPAFAARFPSLLPSDSPQRHATGSGQEKPAGLSPELEMARFPPVSQLEAQLLAQRQGRATGPEAANEQEQYHERSSIHSIPSHPAPQAFPQRSRTVSGAHGVHDLEHRPGVSRSINYGRQHSKGDAGHGLRRANTMVFARPGVNQPGSFDRLPSEDSHGTRLRRRASERHCLRPHHASETDTWARLDRRERTRNLHPERIPGSFPGGETSQNQAPISHGVCNSKKQEDKMDSCVSALVGMGYGTERDGGHSRMAVYAAAADGSLPDAIEMIEDERKVYARHGRQ</sequence>
<evidence type="ECO:0000313" key="5">
    <source>
        <dbReference type="EMBL" id="KAJ5095589.1"/>
    </source>
</evidence>
<name>A0A9W9F8M1_9EURO</name>
<dbReference type="InterPro" id="IPR000504">
    <property type="entry name" value="RRM_dom"/>
</dbReference>
<keyword evidence="6" id="KW-1185">Reference proteome</keyword>
<feature type="domain" description="RRM" evidence="4">
    <location>
        <begin position="546"/>
        <end position="624"/>
    </location>
</feature>
<feature type="region of interest" description="Disordered" evidence="3">
    <location>
        <begin position="181"/>
        <end position="200"/>
    </location>
</feature>
<dbReference type="Pfam" id="PF00076">
    <property type="entry name" value="RRM_1"/>
    <property type="match status" value="1"/>
</dbReference>
<evidence type="ECO:0000313" key="6">
    <source>
        <dbReference type="Proteomes" id="UP001141434"/>
    </source>
</evidence>
<accession>A0A9W9F8M1</accession>
<dbReference type="CDD" id="cd00590">
    <property type="entry name" value="RRM_SF"/>
    <property type="match status" value="1"/>
</dbReference>
<feature type="compositionally biased region" description="Polar residues" evidence="3">
    <location>
        <begin position="511"/>
        <end position="523"/>
    </location>
</feature>
<feature type="region of interest" description="Disordered" evidence="3">
    <location>
        <begin position="886"/>
        <end position="920"/>
    </location>
</feature>
<dbReference type="InterPro" id="IPR052462">
    <property type="entry name" value="SLIRP/GR-RBP-like"/>
</dbReference>
<dbReference type="InterPro" id="IPR035979">
    <property type="entry name" value="RBD_domain_sf"/>
</dbReference>
<feature type="compositionally biased region" description="Polar residues" evidence="3">
    <location>
        <begin position="387"/>
        <end position="415"/>
    </location>
</feature>
<feature type="region of interest" description="Disordered" evidence="3">
    <location>
        <begin position="324"/>
        <end position="419"/>
    </location>
</feature>
<gene>
    <name evidence="5" type="ORF">NUU61_004945</name>
</gene>
<dbReference type="Proteomes" id="UP001141434">
    <property type="component" value="Unassembled WGS sequence"/>
</dbReference>
<feature type="region of interest" description="Disordered" evidence="3">
    <location>
        <begin position="465"/>
        <end position="544"/>
    </location>
</feature>
<evidence type="ECO:0000256" key="2">
    <source>
        <dbReference type="PROSITE-ProRule" id="PRU00176"/>
    </source>
</evidence>
<dbReference type="InterPro" id="IPR012677">
    <property type="entry name" value="Nucleotide-bd_a/b_plait_sf"/>
</dbReference>